<dbReference type="InterPro" id="IPR018764">
    <property type="entry name" value="RskA_C"/>
</dbReference>
<dbReference type="Pfam" id="PF10099">
    <property type="entry name" value="RskA_C"/>
    <property type="match status" value="1"/>
</dbReference>
<dbReference type="PANTHER" id="PTHR37461:SF1">
    <property type="entry name" value="ANTI-SIGMA-K FACTOR RSKA"/>
    <property type="match status" value="1"/>
</dbReference>
<dbReference type="EMBL" id="QGGW01000004">
    <property type="protein sequence ID" value="PWK60492.1"/>
    <property type="molecule type" value="Genomic_DNA"/>
</dbReference>
<dbReference type="RefSeq" id="WP_170119051.1">
    <property type="nucleotide sequence ID" value="NZ_QGGW01000004.1"/>
</dbReference>
<evidence type="ECO:0000256" key="7">
    <source>
        <dbReference type="ARBA" id="ARBA00029829"/>
    </source>
</evidence>
<keyword evidence="12" id="KW-1185">Reference proteome</keyword>
<evidence type="ECO:0000256" key="5">
    <source>
        <dbReference type="ARBA" id="ARBA00022989"/>
    </source>
</evidence>
<dbReference type="Proteomes" id="UP000245708">
    <property type="component" value="Unassembled WGS sequence"/>
</dbReference>
<evidence type="ECO:0000256" key="2">
    <source>
        <dbReference type="ARBA" id="ARBA00004236"/>
    </source>
</evidence>
<keyword evidence="5 9" id="KW-1133">Transmembrane helix</keyword>
<evidence type="ECO:0000259" key="10">
    <source>
        <dbReference type="Pfam" id="PF10099"/>
    </source>
</evidence>
<feature type="domain" description="Anti-sigma K factor RskA C-terminal" evidence="10">
    <location>
        <begin position="105"/>
        <end position="241"/>
    </location>
</feature>
<evidence type="ECO:0000313" key="11">
    <source>
        <dbReference type="EMBL" id="PWK60492.1"/>
    </source>
</evidence>
<sequence>MTDRPDDQMPELEARAAEYALGLLEASERAAFEAQLRDDPVLARLVTDWQARFASMADAEVAPVTPPARLEAAIMDRLSGTPAPARAPLWDRVAFWRGVSALSGAVAAVAVGVAVLPMVERPGERPEVDKPAEGIPPGTILMTHLLPVEGSGLGLAITREPGGALQVLRVAGGPSEGRAQEVWLVLDEATPPISLGVLGEEPLTTLTPEADVAALFGVGAAIAISDEPPGGSPTGQPTGAILALGALVAL</sequence>
<organism evidence="11 12">
    <name type="scientific">Roseicyclus mahoneyensis</name>
    <dbReference type="NCBI Taxonomy" id="164332"/>
    <lineage>
        <taxon>Bacteria</taxon>
        <taxon>Pseudomonadati</taxon>
        <taxon>Pseudomonadota</taxon>
        <taxon>Alphaproteobacteria</taxon>
        <taxon>Rhodobacterales</taxon>
        <taxon>Roseobacteraceae</taxon>
        <taxon>Roseicyclus</taxon>
    </lineage>
</organism>
<reference evidence="11 12" key="1">
    <citation type="submission" date="2018-05" db="EMBL/GenBank/DDBJ databases">
        <title>Genomic Encyclopedia of Type Strains, Phase IV (KMG-IV): sequencing the most valuable type-strain genomes for metagenomic binning, comparative biology and taxonomic classification.</title>
        <authorList>
            <person name="Goeker M."/>
        </authorList>
    </citation>
    <scope>NUCLEOTIDE SEQUENCE [LARGE SCALE GENOMIC DNA]</scope>
    <source>
        <strain evidence="11 12">DSM 16097</strain>
    </source>
</reference>
<keyword evidence="6 9" id="KW-0472">Membrane</keyword>
<evidence type="ECO:0000256" key="4">
    <source>
        <dbReference type="ARBA" id="ARBA00022692"/>
    </source>
</evidence>
<evidence type="ECO:0000256" key="1">
    <source>
        <dbReference type="ARBA" id="ARBA00004167"/>
    </source>
</evidence>
<feature type="transmembrane region" description="Helical" evidence="9">
    <location>
        <begin position="94"/>
        <end position="116"/>
    </location>
</feature>
<evidence type="ECO:0000256" key="8">
    <source>
        <dbReference type="ARBA" id="ARBA00030803"/>
    </source>
</evidence>
<evidence type="ECO:0000256" key="6">
    <source>
        <dbReference type="ARBA" id="ARBA00023136"/>
    </source>
</evidence>
<name>A0A316GM30_9RHOB</name>
<gene>
    <name evidence="11" type="ORF">C7455_104128</name>
</gene>
<protein>
    <recommendedName>
        <fullName evidence="8">Regulator of SigK</fullName>
    </recommendedName>
    <alternativeName>
        <fullName evidence="7">Sigma-K anti-sigma factor RskA</fullName>
    </alternativeName>
</protein>
<dbReference type="PANTHER" id="PTHR37461">
    <property type="entry name" value="ANTI-SIGMA-K FACTOR RSKA"/>
    <property type="match status" value="1"/>
</dbReference>
<evidence type="ECO:0000256" key="9">
    <source>
        <dbReference type="SAM" id="Phobius"/>
    </source>
</evidence>
<dbReference type="InterPro" id="IPR041916">
    <property type="entry name" value="Anti_sigma_zinc_sf"/>
</dbReference>
<dbReference type="Gene3D" id="1.10.10.1320">
    <property type="entry name" value="Anti-sigma factor, zinc-finger domain"/>
    <property type="match status" value="1"/>
</dbReference>
<keyword evidence="4 9" id="KW-0812">Transmembrane</keyword>
<dbReference type="GO" id="GO:0006417">
    <property type="term" value="P:regulation of translation"/>
    <property type="evidence" value="ECO:0007669"/>
    <property type="project" value="TreeGrafter"/>
</dbReference>
<proteinExistence type="predicted"/>
<evidence type="ECO:0000313" key="12">
    <source>
        <dbReference type="Proteomes" id="UP000245708"/>
    </source>
</evidence>
<dbReference type="AlphaFoldDB" id="A0A316GM30"/>
<evidence type="ECO:0000256" key="3">
    <source>
        <dbReference type="ARBA" id="ARBA00022475"/>
    </source>
</evidence>
<dbReference type="GO" id="GO:0016989">
    <property type="term" value="F:sigma factor antagonist activity"/>
    <property type="evidence" value="ECO:0007669"/>
    <property type="project" value="TreeGrafter"/>
</dbReference>
<dbReference type="InterPro" id="IPR051474">
    <property type="entry name" value="Anti-sigma-K/W_factor"/>
</dbReference>
<comment type="subcellular location">
    <subcellularLocation>
        <location evidence="2">Cell membrane</location>
    </subcellularLocation>
    <subcellularLocation>
        <location evidence="1">Membrane</location>
        <topology evidence="1">Single-pass membrane protein</topology>
    </subcellularLocation>
</comment>
<comment type="caution">
    <text evidence="11">The sequence shown here is derived from an EMBL/GenBank/DDBJ whole genome shotgun (WGS) entry which is preliminary data.</text>
</comment>
<dbReference type="GO" id="GO:0005886">
    <property type="term" value="C:plasma membrane"/>
    <property type="evidence" value="ECO:0007669"/>
    <property type="project" value="UniProtKB-SubCell"/>
</dbReference>
<accession>A0A316GM30</accession>
<keyword evidence="3" id="KW-1003">Cell membrane</keyword>